<dbReference type="FunFam" id="1.10.510.10:FF:000108">
    <property type="entry name" value="L-type lectin-domain containing receptor kinase S.4"/>
    <property type="match status" value="1"/>
</dbReference>
<keyword evidence="6" id="KW-1003">Cell membrane</keyword>
<dbReference type="GO" id="GO:0005524">
    <property type="term" value="F:ATP binding"/>
    <property type="evidence" value="ECO:0007669"/>
    <property type="project" value="UniProtKB-UniRule"/>
</dbReference>
<dbReference type="CDD" id="cd06899">
    <property type="entry name" value="lectin_legume_LecRK_Arcelin_ConA"/>
    <property type="match status" value="1"/>
</dbReference>
<keyword evidence="9 22" id="KW-0812">Transmembrane</keyword>
<accession>A0A1Q3CDZ5</accession>
<keyword evidence="17" id="KW-0675">Receptor</keyword>
<dbReference type="InterPro" id="IPR050528">
    <property type="entry name" value="L-type_Lectin-RKs"/>
</dbReference>
<comment type="similarity">
    <text evidence="3">In the N-terminal section; belongs to the leguminous lectin family.</text>
</comment>
<evidence type="ECO:0000313" key="25">
    <source>
        <dbReference type="Proteomes" id="UP000187406"/>
    </source>
</evidence>
<dbReference type="AlphaFoldDB" id="A0A1Q3CDZ5"/>
<evidence type="ECO:0000259" key="23">
    <source>
        <dbReference type="PROSITE" id="PS50011"/>
    </source>
</evidence>
<dbReference type="InterPro" id="IPR008271">
    <property type="entry name" value="Ser/Thr_kinase_AS"/>
</dbReference>
<dbReference type="SMART" id="SM00220">
    <property type="entry name" value="S_TKc"/>
    <property type="match status" value="1"/>
</dbReference>
<dbReference type="InterPro" id="IPR013320">
    <property type="entry name" value="ConA-like_dom_sf"/>
</dbReference>
<evidence type="ECO:0000313" key="24">
    <source>
        <dbReference type="EMBL" id="GAV78301.1"/>
    </source>
</evidence>
<dbReference type="OrthoDB" id="543442at2759"/>
<dbReference type="GO" id="GO:0005886">
    <property type="term" value="C:plasma membrane"/>
    <property type="evidence" value="ECO:0007669"/>
    <property type="project" value="UniProtKB-SubCell"/>
</dbReference>
<evidence type="ECO:0000256" key="21">
    <source>
        <dbReference type="PROSITE-ProRule" id="PRU10141"/>
    </source>
</evidence>
<name>A0A1Q3CDZ5_CEPFO</name>
<evidence type="ECO:0000256" key="10">
    <source>
        <dbReference type="ARBA" id="ARBA00022729"/>
    </source>
</evidence>
<feature type="binding site" evidence="21">
    <location>
        <position position="384"/>
    </location>
    <ligand>
        <name>ATP</name>
        <dbReference type="ChEBI" id="CHEBI:30616"/>
    </ligand>
</feature>
<dbReference type="FunFam" id="3.30.200.20:FF:000451">
    <property type="entry name" value="L-type lectin-domain containing receptor kinase I.9"/>
    <property type="match status" value="1"/>
</dbReference>
<dbReference type="InParanoid" id="A0A1Q3CDZ5"/>
<evidence type="ECO:0000256" key="18">
    <source>
        <dbReference type="ARBA" id="ARBA00023180"/>
    </source>
</evidence>
<feature type="domain" description="Protein kinase" evidence="23">
    <location>
        <begin position="355"/>
        <end position="631"/>
    </location>
</feature>
<evidence type="ECO:0000256" key="20">
    <source>
        <dbReference type="ARBA" id="ARBA00048679"/>
    </source>
</evidence>
<evidence type="ECO:0000256" key="3">
    <source>
        <dbReference type="ARBA" id="ARBA00008536"/>
    </source>
</evidence>
<dbReference type="Pfam" id="PF00139">
    <property type="entry name" value="Lectin_legB"/>
    <property type="match status" value="1"/>
</dbReference>
<evidence type="ECO:0000256" key="14">
    <source>
        <dbReference type="ARBA" id="ARBA00022840"/>
    </source>
</evidence>
<comment type="subcellular location">
    <subcellularLocation>
        <location evidence="1">Cell membrane</location>
        <topology evidence="1">Single-pass type I membrane protein</topology>
    </subcellularLocation>
</comment>
<dbReference type="CDD" id="cd14066">
    <property type="entry name" value="STKc_IRAK"/>
    <property type="match status" value="1"/>
</dbReference>
<dbReference type="SUPFAM" id="SSF56112">
    <property type="entry name" value="Protein kinase-like (PK-like)"/>
    <property type="match status" value="1"/>
</dbReference>
<keyword evidence="14 21" id="KW-0067">ATP-binding</keyword>
<dbReference type="InterPro" id="IPR017441">
    <property type="entry name" value="Protein_kinase_ATP_BS"/>
</dbReference>
<gene>
    <name evidence="24" type="ORF">CFOL_v3_21769</name>
</gene>
<evidence type="ECO:0000256" key="22">
    <source>
        <dbReference type="SAM" id="Phobius"/>
    </source>
</evidence>
<dbReference type="Pfam" id="PF00069">
    <property type="entry name" value="Pkinase"/>
    <property type="match status" value="1"/>
</dbReference>
<dbReference type="Gene3D" id="2.60.120.200">
    <property type="match status" value="1"/>
</dbReference>
<dbReference type="EC" id="2.7.11.1" evidence="5"/>
<keyword evidence="10" id="KW-0732">Signal</keyword>
<dbReference type="PROSITE" id="PS50011">
    <property type="entry name" value="PROTEIN_KINASE_DOM"/>
    <property type="match status" value="1"/>
</dbReference>
<keyword evidence="11" id="KW-0430">Lectin</keyword>
<keyword evidence="12 21" id="KW-0547">Nucleotide-binding</keyword>
<dbReference type="EMBL" id="BDDD01001772">
    <property type="protein sequence ID" value="GAV78301.1"/>
    <property type="molecule type" value="Genomic_DNA"/>
</dbReference>
<evidence type="ECO:0000256" key="9">
    <source>
        <dbReference type="ARBA" id="ARBA00022692"/>
    </source>
</evidence>
<organism evidence="24 25">
    <name type="scientific">Cephalotus follicularis</name>
    <name type="common">Albany pitcher plant</name>
    <dbReference type="NCBI Taxonomy" id="3775"/>
    <lineage>
        <taxon>Eukaryota</taxon>
        <taxon>Viridiplantae</taxon>
        <taxon>Streptophyta</taxon>
        <taxon>Embryophyta</taxon>
        <taxon>Tracheophyta</taxon>
        <taxon>Spermatophyta</taxon>
        <taxon>Magnoliopsida</taxon>
        <taxon>eudicotyledons</taxon>
        <taxon>Gunneridae</taxon>
        <taxon>Pentapetalae</taxon>
        <taxon>rosids</taxon>
        <taxon>fabids</taxon>
        <taxon>Oxalidales</taxon>
        <taxon>Cephalotaceae</taxon>
        <taxon>Cephalotus</taxon>
    </lineage>
</organism>
<dbReference type="PROSITE" id="PS00107">
    <property type="entry name" value="PROTEIN_KINASE_ATP"/>
    <property type="match status" value="1"/>
</dbReference>
<dbReference type="STRING" id="3775.A0A1Q3CDZ5"/>
<dbReference type="InterPro" id="IPR011009">
    <property type="entry name" value="Kinase-like_dom_sf"/>
</dbReference>
<evidence type="ECO:0000256" key="16">
    <source>
        <dbReference type="ARBA" id="ARBA00023136"/>
    </source>
</evidence>
<evidence type="ECO:0000256" key="12">
    <source>
        <dbReference type="ARBA" id="ARBA00022741"/>
    </source>
</evidence>
<keyword evidence="15 22" id="KW-1133">Transmembrane helix</keyword>
<evidence type="ECO:0000256" key="7">
    <source>
        <dbReference type="ARBA" id="ARBA00022527"/>
    </source>
</evidence>
<dbReference type="Gene3D" id="3.30.200.20">
    <property type="entry name" value="Phosphorylase Kinase, domain 1"/>
    <property type="match status" value="1"/>
</dbReference>
<evidence type="ECO:0000256" key="4">
    <source>
        <dbReference type="ARBA" id="ARBA00010217"/>
    </source>
</evidence>
<keyword evidence="25" id="KW-1185">Reference proteome</keyword>
<comment type="catalytic activity">
    <reaction evidence="19">
        <text>L-threonyl-[protein] + ATP = O-phospho-L-threonyl-[protein] + ADP + H(+)</text>
        <dbReference type="Rhea" id="RHEA:46608"/>
        <dbReference type="Rhea" id="RHEA-COMP:11060"/>
        <dbReference type="Rhea" id="RHEA-COMP:11605"/>
        <dbReference type="ChEBI" id="CHEBI:15378"/>
        <dbReference type="ChEBI" id="CHEBI:30013"/>
        <dbReference type="ChEBI" id="CHEBI:30616"/>
        <dbReference type="ChEBI" id="CHEBI:61977"/>
        <dbReference type="ChEBI" id="CHEBI:456216"/>
        <dbReference type="EC" id="2.7.11.1"/>
    </reaction>
</comment>
<dbReference type="GO" id="GO:0004674">
    <property type="term" value="F:protein serine/threonine kinase activity"/>
    <property type="evidence" value="ECO:0007669"/>
    <property type="project" value="UniProtKB-KW"/>
</dbReference>
<evidence type="ECO:0000256" key="15">
    <source>
        <dbReference type="ARBA" id="ARBA00022989"/>
    </source>
</evidence>
<keyword evidence="7" id="KW-0723">Serine/threonine-protein kinase</keyword>
<evidence type="ECO:0000256" key="11">
    <source>
        <dbReference type="ARBA" id="ARBA00022734"/>
    </source>
</evidence>
<dbReference type="FunCoup" id="A0A1Q3CDZ5">
    <property type="interactions" value="68"/>
</dbReference>
<protein>
    <recommendedName>
        <fullName evidence="5">non-specific serine/threonine protein kinase</fullName>
        <ecNumber evidence="5">2.7.11.1</ecNumber>
    </recommendedName>
</protein>
<keyword evidence="8" id="KW-0808">Transferase</keyword>
<evidence type="ECO:0000256" key="1">
    <source>
        <dbReference type="ARBA" id="ARBA00004251"/>
    </source>
</evidence>
<evidence type="ECO:0000256" key="6">
    <source>
        <dbReference type="ARBA" id="ARBA00022475"/>
    </source>
</evidence>
<reference evidence="25" key="1">
    <citation type="submission" date="2016-04" db="EMBL/GenBank/DDBJ databases">
        <title>Cephalotus genome sequencing.</title>
        <authorList>
            <person name="Fukushima K."/>
            <person name="Hasebe M."/>
            <person name="Fang X."/>
        </authorList>
    </citation>
    <scope>NUCLEOTIDE SEQUENCE [LARGE SCALE GENOMIC DNA]</scope>
    <source>
        <strain evidence="25">cv. St1</strain>
    </source>
</reference>
<comment type="similarity">
    <text evidence="4">In the C-terminal section; belongs to the protein kinase superfamily. Ser/Thr protein kinase family.</text>
</comment>
<keyword evidence="13 24" id="KW-0418">Kinase</keyword>
<evidence type="ECO:0000256" key="5">
    <source>
        <dbReference type="ARBA" id="ARBA00012513"/>
    </source>
</evidence>
<dbReference type="FunFam" id="2.60.120.200:FF:000096">
    <property type="entry name" value="L-type lectin-domain containing receptor kinase V.9"/>
    <property type="match status" value="1"/>
</dbReference>
<dbReference type="Proteomes" id="UP000187406">
    <property type="component" value="Unassembled WGS sequence"/>
</dbReference>
<keyword evidence="16 22" id="KW-0472">Membrane</keyword>
<comment type="similarity">
    <text evidence="2">Belongs to the leguminous lectin family.</text>
</comment>
<dbReference type="Gene3D" id="1.10.510.10">
    <property type="entry name" value="Transferase(Phosphotransferase) domain 1"/>
    <property type="match status" value="1"/>
</dbReference>
<dbReference type="InterPro" id="IPR001220">
    <property type="entry name" value="Legume_lectin_dom"/>
</dbReference>
<evidence type="ECO:0000256" key="8">
    <source>
        <dbReference type="ARBA" id="ARBA00022679"/>
    </source>
</evidence>
<dbReference type="InterPro" id="IPR000719">
    <property type="entry name" value="Prot_kinase_dom"/>
</dbReference>
<evidence type="ECO:0000256" key="13">
    <source>
        <dbReference type="ARBA" id="ARBA00022777"/>
    </source>
</evidence>
<dbReference type="PROSITE" id="PS00108">
    <property type="entry name" value="PROTEIN_KINASE_ST"/>
    <property type="match status" value="1"/>
</dbReference>
<sequence length="675" mass="74913">MAETNNSLYYFMIIFWVSNSSSTMAQDETGQFIYNGFLGTNVRLDGTANIHPNGLLQLTNTSQQQMGHAFCQSPFTFNSSSSTPAQSMSVSTTFIFAMVPKVTNNVSGHGIVFIIAPSMDFSQAFATQYLGLFNSSNNGLAANHVLAIELDTIRSPEFEDIDDNHVGIDVNSLESIKSAPASYFSNEERRNISLELISGDPIQVWIDYDAAEMLLNVTLAPIGIPTPNFPLLSTHINLSDIFLDTMYVGFSAATGAVASDHYILGWSFNRSGKAQSLEVSKLPTLPDRQEAREEPGKSIIIIALPVAASMLLIIIMGATYLFRRKKYEEVREEWEREYGPQRFSYKNLYNATKGFSHRELLGAGGFGQVYRGTLPPSNQQIAVKRISHNSKQGMKEFVAEIFSMRRLRHKNLVQLLGYCRRKGQLFLVYDYMPNGSLDRFLFRNNTPTLDWPQRFKILRGIASALLYLHEEWEQVVLHRDIKASNILLDANLDGRLGDFGLAKLYDRDSNPQTTQLVGTPGYLAPEITRTGKATVGTDVFAFGVFMLEVACGKRPIEHQGLPEERNLVDWVTECCNRGAVLDVCDLRLEGAYVVEEMELVLKLGVLCSHSIPAARPSMRQVVQCLNGDTNLPDILPESAGIGTLANQTLGSPVSFDSDYLNSFCSLTDSNVATGR</sequence>
<evidence type="ECO:0000256" key="2">
    <source>
        <dbReference type="ARBA" id="ARBA00007606"/>
    </source>
</evidence>
<evidence type="ECO:0000256" key="17">
    <source>
        <dbReference type="ARBA" id="ARBA00023170"/>
    </source>
</evidence>
<comment type="catalytic activity">
    <reaction evidence="20">
        <text>L-seryl-[protein] + ATP = O-phospho-L-seryl-[protein] + ADP + H(+)</text>
        <dbReference type="Rhea" id="RHEA:17989"/>
        <dbReference type="Rhea" id="RHEA-COMP:9863"/>
        <dbReference type="Rhea" id="RHEA-COMP:11604"/>
        <dbReference type="ChEBI" id="CHEBI:15378"/>
        <dbReference type="ChEBI" id="CHEBI:29999"/>
        <dbReference type="ChEBI" id="CHEBI:30616"/>
        <dbReference type="ChEBI" id="CHEBI:83421"/>
        <dbReference type="ChEBI" id="CHEBI:456216"/>
        <dbReference type="EC" id="2.7.11.1"/>
    </reaction>
</comment>
<dbReference type="SUPFAM" id="SSF49899">
    <property type="entry name" value="Concanavalin A-like lectins/glucanases"/>
    <property type="match status" value="1"/>
</dbReference>
<feature type="transmembrane region" description="Helical" evidence="22">
    <location>
        <begin position="299"/>
        <end position="322"/>
    </location>
</feature>
<dbReference type="GO" id="GO:0030246">
    <property type="term" value="F:carbohydrate binding"/>
    <property type="evidence" value="ECO:0007669"/>
    <property type="project" value="UniProtKB-KW"/>
</dbReference>
<dbReference type="PANTHER" id="PTHR27007">
    <property type="match status" value="1"/>
</dbReference>
<proteinExistence type="inferred from homology"/>
<keyword evidence="18" id="KW-0325">Glycoprotein</keyword>
<evidence type="ECO:0000256" key="19">
    <source>
        <dbReference type="ARBA" id="ARBA00047899"/>
    </source>
</evidence>
<comment type="caution">
    <text evidence="24">The sequence shown here is derived from an EMBL/GenBank/DDBJ whole genome shotgun (WGS) entry which is preliminary data.</text>
</comment>